<accession>A0AAU9D6W0</accession>
<dbReference type="AlphaFoldDB" id="A0AAU9D6W0"/>
<sequence length="62" mass="7130">MTLLISFIISTIGLGYFMYGKKSYNSMFLVIGIILMAYPYFIQNIMWMLIVGVILAIIPFKI</sequence>
<keyword evidence="1" id="KW-0812">Transmembrane</keyword>
<keyword evidence="1" id="KW-1133">Transmembrane helix</keyword>
<feature type="transmembrane region" description="Helical" evidence="1">
    <location>
        <begin position="29"/>
        <end position="58"/>
    </location>
</feature>
<dbReference type="RefSeq" id="WP_307905573.1">
    <property type="nucleotide sequence ID" value="NZ_AP027060.1"/>
</dbReference>
<name>A0AAU9D6W0_9FUSO</name>
<dbReference type="KEGG" id="haby:HLVA_22780"/>
<protein>
    <recommendedName>
        <fullName evidence="4">Amino acid transport protein</fullName>
    </recommendedName>
</protein>
<evidence type="ECO:0000313" key="2">
    <source>
        <dbReference type="EMBL" id="BDU51709.1"/>
    </source>
</evidence>
<keyword evidence="1" id="KW-0472">Membrane</keyword>
<keyword evidence="3" id="KW-1185">Reference proteome</keyword>
<evidence type="ECO:0008006" key="4">
    <source>
        <dbReference type="Google" id="ProtNLM"/>
    </source>
</evidence>
<dbReference type="EMBL" id="AP027060">
    <property type="protein sequence ID" value="BDU51709.1"/>
    <property type="molecule type" value="Genomic_DNA"/>
</dbReference>
<keyword evidence="2" id="KW-0614">Plasmid</keyword>
<dbReference type="Proteomes" id="UP001321582">
    <property type="component" value="Plasmid pHIC"/>
</dbReference>
<proteinExistence type="predicted"/>
<evidence type="ECO:0000256" key="1">
    <source>
        <dbReference type="SAM" id="Phobius"/>
    </source>
</evidence>
<evidence type="ECO:0000313" key="3">
    <source>
        <dbReference type="Proteomes" id="UP001321582"/>
    </source>
</evidence>
<reference evidence="2 3" key="1">
    <citation type="submission" date="2022-11" db="EMBL/GenBank/DDBJ databases">
        <title>Haliovirga abyssi gen. nov., sp. nov., a mesophilic fermentative bacterium isolated from the Iheya North hydrothermal field and the proposal of Haliovirgaceae fam. nov.</title>
        <authorList>
            <person name="Miyazaki U."/>
            <person name="Tame A."/>
            <person name="Miyazaki J."/>
            <person name="Takai K."/>
            <person name="Sawayama S."/>
            <person name="Kitajima M."/>
            <person name="Okamoto A."/>
            <person name="Nakagawa S."/>
        </authorList>
    </citation>
    <scope>NUCLEOTIDE SEQUENCE [LARGE SCALE GENOMIC DNA]</scope>
    <source>
        <strain evidence="2 3">IC12</strain>
        <plasmid evidence="2 3">pHIC</plasmid>
    </source>
</reference>
<gene>
    <name evidence="2" type="ORF">HLVA_22780</name>
</gene>
<organism evidence="2 3">
    <name type="scientific">Haliovirga abyssi</name>
    <dbReference type="NCBI Taxonomy" id="2996794"/>
    <lineage>
        <taxon>Bacteria</taxon>
        <taxon>Fusobacteriati</taxon>
        <taxon>Fusobacteriota</taxon>
        <taxon>Fusobacteriia</taxon>
        <taxon>Fusobacteriales</taxon>
        <taxon>Haliovirgaceae</taxon>
        <taxon>Haliovirga</taxon>
    </lineage>
</organism>
<geneLocation type="plasmid" evidence="2 3">
    <name>pHIC</name>
</geneLocation>